<dbReference type="Proteomes" id="UP000315783">
    <property type="component" value="Unassembled WGS sequence"/>
</dbReference>
<accession>A0A545UY74</accession>
<organism evidence="1 2">
    <name type="scientific">Cordyceps javanica</name>
    <dbReference type="NCBI Taxonomy" id="43265"/>
    <lineage>
        <taxon>Eukaryota</taxon>
        <taxon>Fungi</taxon>
        <taxon>Dikarya</taxon>
        <taxon>Ascomycota</taxon>
        <taxon>Pezizomycotina</taxon>
        <taxon>Sordariomycetes</taxon>
        <taxon>Hypocreomycetidae</taxon>
        <taxon>Hypocreales</taxon>
        <taxon>Cordycipitaceae</taxon>
        <taxon>Cordyceps</taxon>
    </lineage>
</organism>
<evidence type="ECO:0000313" key="1">
    <source>
        <dbReference type="EMBL" id="TQV94434.1"/>
    </source>
</evidence>
<protein>
    <submittedName>
        <fullName evidence="1">Uncharacterized protein</fullName>
    </submittedName>
</protein>
<evidence type="ECO:0000313" key="2">
    <source>
        <dbReference type="Proteomes" id="UP000315783"/>
    </source>
</evidence>
<sequence length="96" mass="10792">MALFTNFLFEIYSPLFLCPFHQLVLSHLPKPDLLVAEEPDYRRPLKRGENKLKGGGKERLRMFALSSHTLCPNNAASTTTKYLVCVTSLGKPNLGK</sequence>
<dbReference type="AlphaFoldDB" id="A0A545UY74"/>
<proteinExistence type="predicted"/>
<dbReference type="EMBL" id="SPUK01000010">
    <property type="protein sequence ID" value="TQV94434.1"/>
    <property type="molecule type" value="Genomic_DNA"/>
</dbReference>
<name>A0A545UY74_9HYPO</name>
<keyword evidence="2" id="KW-1185">Reference proteome</keyword>
<comment type="caution">
    <text evidence="1">The sequence shown here is derived from an EMBL/GenBank/DDBJ whole genome shotgun (WGS) entry which is preliminary data.</text>
</comment>
<reference evidence="1 2" key="1">
    <citation type="journal article" date="2019" name="Appl. Microbiol. Biotechnol.">
        <title>Genome sequence of Isaria javanica and comparative genome analysis insights into family S53 peptidase evolution in fungal entomopathogens.</title>
        <authorList>
            <person name="Lin R."/>
            <person name="Zhang X."/>
            <person name="Xin B."/>
            <person name="Zou M."/>
            <person name="Gao Y."/>
            <person name="Qin F."/>
            <person name="Hu Q."/>
            <person name="Xie B."/>
            <person name="Cheng X."/>
        </authorList>
    </citation>
    <scope>NUCLEOTIDE SEQUENCE [LARGE SCALE GENOMIC DNA]</scope>
    <source>
        <strain evidence="1 2">IJ1G</strain>
    </source>
</reference>
<gene>
    <name evidence="1" type="ORF">IF1G_07313</name>
</gene>